<reference evidence="1" key="1">
    <citation type="submission" date="2022-10" db="EMBL/GenBank/DDBJ databases">
        <authorList>
            <person name="Chen Y."/>
            <person name="Dougan E. K."/>
            <person name="Chan C."/>
            <person name="Rhodes N."/>
            <person name="Thang M."/>
        </authorList>
    </citation>
    <scope>NUCLEOTIDE SEQUENCE</scope>
</reference>
<reference evidence="2" key="2">
    <citation type="submission" date="2024-04" db="EMBL/GenBank/DDBJ databases">
        <authorList>
            <person name="Chen Y."/>
            <person name="Shah S."/>
            <person name="Dougan E. K."/>
            <person name="Thang M."/>
            <person name="Chan C."/>
        </authorList>
    </citation>
    <scope>NUCLEOTIDE SEQUENCE [LARGE SCALE GENOMIC DNA]</scope>
</reference>
<evidence type="ECO:0000313" key="2">
    <source>
        <dbReference type="EMBL" id="CAL1141314.1"/>
    </source>
</evidence>
<accession>A0A9P1CAB1</accession>
<name>A0A9P1CAB1_9DINO</name>
<dbReference type="EMBL" id="CAMXCT020001221">
    <property type="protein sequence ID" value="CAL1141314.1"/>
    <property type="molecule type" value="Genomic_DNA"/>
</dbReference>
<dbReference type="AlphaFoldDB" id="A0A9P1CAB1"/>
<evidence type="ECO:0000313" key="3">
    <source>
        <dbReference type="Proteomes" id="UP001152797"/>
    </source>
</evidence>
<dbReference type="EMBL" id="CAMXCT030001221">
    <property type="protein sequence ID" value="CAL4775251.1"/>
    <property type="molecule type" value="Genomic_DNA"/>
</dbReference>
<keyword evidence="3" id="KW-1185">Reference proteome</keyword>
<protein>
    <submittedName>
        <fullName evidence="1">Uncharacterized protein</fullName>
    </submittedName>
</protein>
<evidence type="ECO:0000313" key="1">
    <source>
        <dbReference type="EMBL" id="CAI3987939.1"/>
    </source>
</evidence>
<comment type="caution">
    <text evidence="1">The sequence shown here is derived from an EMBL/GenBank/DDBJ whole genome shotgun (WGS) entry which is preliminary data.</text>
</comment>
<dbReference type="EMBL" id="CAMXCT010001221">
    <property type="protein sequence ID" value="CAI3987939.1"/>
    <property type="molecule type" value="Genomic_DNA"/>
</dbReference>
<proteinExistence type="predicted"/>
<organism evidence="1">
    <name type="scientific">Cladocopium goreaui</name>
    <dbReference type="NCBI Taxonomy" id="2562237"/>
    <lineage>
        <taxon>Eukaryota</taxon>
        <taxon>Sar</taxon>
        <taxon>Alveolata</taxon>
        <taxon>Dinophyceae</taxon>
        <taxon>Suessiales</taxon>
        <taxon>Symbiodiniaceae</taxon>
        <taxon>Cladocopium</taxon>
    </lineage>
</organism>
<sequence length="135" mass="15478">MTCSFGHFSHSSSCRGHNWSPPMGCGSSVPKRVAPYDYDAIIQDFENKLLRPLPSQHERDFNKSDLAVRRRFKKRVSSWNLHGGVDQGFAVNPNRDDHDRHIDTLRQYGRKLRASKGQELLEVVETARNLDSGRE</sequence>
<dbReference type="Proteomes" id="UP001152797">
    <property type="component" value="Unassembled WGS sequence"/>
</dbReference>
<gene>
    <name evidence="1" type="ORF">C1SCF055_LOCUS15175</name>
</gene>